<dbReference type="SMART" id="SM01041">
    <property type="entry name" value="BRO1"/>
    <property type="match status" value="1"/>
</dbReference>
<proteinExistence type="inferred from homology"/>
<dbReference type="Proteomes" id="UP000677054">
    <property type="component" value="Unassembled WGS sequence"/>
</dbReference>
<dbReference type="InterPro" id="IPR038499">
    <property type="entry name" value="BRO1_sf"/>
</dbReference>
<dbReference type="InterPro" id="IPR004328">
    <property type="entry name" value="BRO1_dom"/>
</dbReference>
<reference evidence="3" key="1">
    <citation type="submission" date="2020-11" db="EMBL/GenBank/DDBJ databases">
        <authorList>
            <person name="Tran Van P."/>
        </authorList>
    </citation>
    <scope>NUCLEOTIDE SEQUENCE</scope>
</reference>
<name>A0A7R8X7Q4_9CRUS</name>
<accession>A0A7R8X7Q4</accession>
<comment type="similarity">
    <text evidence="1">Belongs to the BROX family.</text>
</comment>
<dbReference type="PANTHER" id="PTHR23032">
    <property type="entry name" value="BRO1 DOMAIN-CONTAINING PROTEIN BROX"/>
    <property type="match status" value="1"/>
</dbReference>
<gene>
    <name evidence="3" type="ORF">DSTB1V02_LOCUS2588</name>
</gene>
<dbReference type="AlphaFoldDB" id="A0A7R8X7Q4"/>
<keyword evidence="4" id="KW-1185">Reference proteome</keyword>
<protein>
    <recommendedName>
        <fullName evidence="2">BRO1 domain-containing protein</fullName>
    </recommendedName>
</protein>
<dbReference type="EMBL" id="LR899813">
    <property type="protein sequence ID" value="CAD7242632.1"/>
    <property type="molecule type" value="Genomic_DNA"/>
</dbReference>
<dbReference type="OrthoDB" id="10266451at2759"/>
<dbReference type="PROSITE" id="PS51180">
    <property type="entry name" value="BRO1"/>
    <property type="match status" value="1"/>
</dbReference>
<dbReference type="EMBL" id="CAJPEV010000296">
    <property type="protein sequence ID" value="CAG0883613.1"/>
    <property type="molecule type" value="Genomic_DNA"/>
</dbReference>
<organism evidence="3">
    <name type="scientific">Darwinula stevensoni</name>
    <dbReference type="NCBI Taxonomy" id="69355"/>
    <lineage>
        <taxon>Eukaryota</taxon>
        <taxon>Metazoa</taxon>
        <taxon>Ecdysozoa</taxon>
        <taxon>Arthropoda</taxon>
        <taxon>Crustacea</taxon>
        <taxon>Oligostraca</taxon>
        <taxon>Ostracoda</taxon>
        <taxon>Podocopa</taxon>
        <taxon>Podocopida</taxon>
        <taxon>Darwinulocopina</taxon>
        <taxon>Darwinuloidea</taxon>
        <taxon>Darwinulidae</taxon>
        <taxon>Darwinula</taxon>
    </lineage>
</organism>
<dbReference type="Gene3D" id="1.25.40.280">
    <property type="entry name" value="alix/aip1 like domains"/>
    <property type="match status" value="1"/>
</dbReference>
<dbReference type="Pfam" id="PF03097">
    <property type="entry name" value="BRO1"/>
    <property type="match status" value="1"/>
</dbReference>
<evidence type="ECO:0000256" key="1">
    <source>
        <dbReference type="ARBA" id="ARBA00008901"/>
    </source>
</evidence>
<evidence type="ECO:0000313" key="4">
    <source>
        <dbReference type="Proteomes" id="UP000677054"/>
    </source>
</evidence>
<sequence>MHRAQQDVLYEMASLCQNVAIWLMKHAARVAAKEDISMDEAKVVHSCMRKAASIWRMSADKMIPLLTEMYPPGSDLDPTVLDAYINQCTAEAQEVTLGRAVEMKHNASLISALAYETSQMFSSAEKALSTQDISLFGSWRFYLKLKTAFYLAFAYNYVGENLLTVDKCGEAIRALQEGQKYYSEALELCKDYGKQKGPGKSAKLERHMFFRKLGPVIKRTLEKCERENGLIYHEKVPYDPPLLEKRSNTYGLVCPEDLPLPGPSSLWTPIVYKAIDLSRVTSTSDPANSAYKISCINDSNEQRALLDFRPKLIREMIEKYKGKEILLPSPEGAWSVSGSNFKSRFLPSRSSLYMNGVQDSVDSQPNTPEERSADFRHGLELKMLEKTSLQL</sequence>
<feature type="domain" description="BRO1" evidence="2">
    <location>
        <begin position="1"/>
        <end position="348"/>
    </location>
</feature>
<dbReference type="InterPro" id="IPR038898">
    <property type="entry name" value="BROX"/>
</dbReference>
<dbReference type="PANTHER" id="PTHR23032:SF13">
    <property type="entry name" value="BRO1 DOMAIN-CONTAINING PROTEIN BROX"/>
    <property type="match status" value="1"/>
</dbReference>
<evidence type="ECO:0000259" key="2">
    <source>
        <dbReference type="PROSITE" id="PS51180"/>
    </source>
</evidence>
<evidence type="ECO:0000313" key="3">
    <source>
        <dbReference type="EMBL" id="CAD7242632.1"/>
    </source>
</evidence>